<gene>
    <name evidence="2" type="ORF">PIL02S_01143</name>
</gene>
<keyword evidence="2" id="KW-0645">Protease</keyword>
<sequence>MNQQRVEISKNVLTECLGLREGENLVVVADDAKRELAESIYEAGKALGAESVLMIMAERSRSGEEPPAPIAQAMIQADVAVCVTRYSLTHTQARKQAAASGTRVATMPGMTEDMFMNGAITAEYPQVKALTEKVTALLTGGSQVRIEKEGHSLSFSIKDRSGVPSTGMYLNPGESGNLPSGEAYIAPLEGIGEGSIVVDGSVAGIGALREPMTLKVEEGRLVSAEGPDGQQLLTMLGDGDGRYLGEFGIGTNNKARITGVVLEDEKVYGTIHVAFGSNNTFGGTIAAGVHIDAVVQKPDVYIDDKLIMRQGELVN</sequence>
<dbReference type="GO" id="GO:0004177">
    <property type="term" value="F:aminopeptidase activity"/>
    <property type="evidence" value="ECO:0007669"/>
    <property type="project" value="UniProtKB-KW"/>
</dbReference>
<accession>A0A2W0CC11</accession>
<proteinExistence type="predicted"/>
<dbReference type="GO" id="GO:0046872">
    <property type="term" value="F:metal ion binding"/>
    <property type="evidence" value="ECO:0007669"/>
    <property type="project" value="UniProtKB-KW"/>
</dbReference>
<dbReference type="OrthoDB" id="9803993at2"/>
<keyword evidence="1" id="KW-0479">Metal-binding</keyword>
<dbReference type="Proteomes" id="UP000247459">
    <property type="component" value="Unassembled WGS sequence"/>
</dbReference>
<evidence type="ECO:0000313" key="3">
    <source>
        <dbReference type="Proteomes" id="UP000247459"/>
    </source>
</evidence>
<dbReference type="EC" id="3.4.11.1" evidence="2"/>
<dbReference type="Pfam" id="PF26233">
    <property type="entry name" value="NicX"/>
    <property type="match status" value="1"/>
</dbReference>
<dbReference type="RefSeq" id="WP_110756855.1">
    <property type="nucleotide sequence ID" value="NZ_PRLG01000008.1"/>
</dbReference>
<dbReference type="InterPro" id="IPR058739">
    <property type="entry name" value="NicX"/>
</dbReference>
<dbReference type="GO" id="GO:0006508">
    <property type="term" value="P:proteolysis"/>
    <property type="evidence" value="ECO:0007669"/>
    <property type="project" value="InterPro"/>
</dbReference>
<dbReference type="InterPro" id="IPR052170">
    <property type="entry name" value="M29_Exopeptidase"/>
</dbReference>
<comment type="caution">
    <text evidence="2">The sequence shown here is derived from an EMBL/GenBank/DDBJ whole genome shotgun (WGS) entry which is preliminary data.</text>
</comment>
<organism evidence="2 3">
    <name type="scientific">Paenibacillus illinoisensis</name>
    <dbReference type="NCBI Taxonomy" id="59845"/>
    <lineage>
        <taxon>Bacteria</taxon>
        <taxon>Bacillati</taxon>
        <taxon>Bacillota</taxon>
        <taxon>Bacilli</taxon>
        <taxon>Bacillales</taxon>
        <taxon>Paenibacillaceae</taxon>
        <taxon>Paenibacillus</taxon>
    </lineage>
</organism>
<keyword evidence="2" id="KW-0378">Hydrolase</keyword>
<dbReference type="AlphaFoldDB" id="A0A2W0CC11"/>
<keyword evidence="2" id="KW-0031">Aminopeptidase</keyword>
<dbReference type="EMBL" id="PRLG01000008">
    <property type="protein sequence ID" value="PYY30573.1"/>
    <property type="molecule type" value="Genomic_DNA"/>
</dbReference>
<name>A0A2W0CC11_9BACL</name>
<reference evidence="2 3" key="1">
    <citation type="submission" date="2018-01" db="EMBL/GenBank/DDBJ databases">
        <title>Genome sequence of the PGP bacterium Paenibacillus illinoisensis E3.</title>
        <authorList>
            <person name="Rolli E."/>
            <person name="Marasco R."/>
            <person name="Bessem C."/>
            <person name="Michoud G."/>
            <person name="Gaiarsa S."/>
            <person name="Borin S."/>
            <person name="Daffonchio D."/>
        </authorList>
    </citation>
    <scope>NUCLEOTIDE SEQUENCE [LARGE SCALE GENOMIC DNA]</scope>
    <source>
        <strain evidence="2 3">E3</strain>
    </source>
</reference>
<evidence type="ECO:0000256" key="1">
    <source>
        <dbReference type="ARBA" id="ARBA00022723"/>
    </source>
</evidence>
<dbReference type="SUPFAM" id="SSF144052">
    <property type="entry name" value="Thermophilic metalloprotease-like"/>
    <property type="match status" value="1"/>
</dbReference>
<dbReference type="PANTHER" id="PTHR34448:SF1">
    <property type="entry name" value="BLL6088 PROTEIN"/>
    <property type="match status" value="1"/>
</dbReference>
<evidence type="ECO:0000313" key="2">
    <source>
        <dbReference type="EMBL" id="PYY30573.1"/>
    </source>
</evidence>
<protein>
    <submittedName>
        <fullName evidence="2">Leucyl aminopeptidase</fullName>
        <ecNumber evidence="2">3.4.11.1</ecNumber>
    </submittedName>
</protein>
<dbReference type="PANTHER" id="PTHR34448">
    <property type="entry name" value="AMINOPEPTIDASE"/>
    <property type="match status" value="1"/>
</dbReference>